<keyword evidence="1" id="KW-0378">Hydrolase</keyword>
<organism evidence="3 4">
    <name type="scientific">Paraclostridium benzoelyticum</name>
    <dbReference type="NCBI Taxonomy" id="1629550"/>
    <lineage>
        <taxon>Bacteria</taxon>
        <taxon>Bacillati</taxon>
        <taxon>Bacillota</taxon>
        <taxon>Clostridia</taxon>
        <taxon>Peptostreptococcales</taxon>
        <taxon>Peptostreptococcaceae</taxon>
        <taxon>Paraclostridium</taxon>
    </lineage>
</organism>
<dbReference type="OrthoDB" id="9772024at2"/>
<dbReference type="GO" id="GO:0009253">
    <property type="term" value="P:peptidoglycan catabolic process"/>
    <property type="evidence" value="ECO:0007669"/>
    <property type="project" value="InterPro"/>
</dbReference>
<dbReference type="InterPro" id="IPR050695">
    <property type="entry name" value="N-acetylmuramoyl_amidase_3"/>
</dbReference>
<evidence type="ECO:0000313" key="3">
    <source>
        <dbReference type="EMBL" id="KKY00114.1"/>
    </source>
</evidence>
<dbReference type="Gene3D" id="3.40.630.40">
    <property type="entry name" value="Zn-dependent exopeptidases"/>
    <property type="match status" value="1"/>
</dbReference>
<dbReference type="Proteomes" id="UP000034407">
    <property type="component" value="Unassembled WGS sequence"/>
</dbReference>
<evidence type="ECO:0000259" key="2">
    <source>
        <dbReference type="SMART" id="SM00646"/>
    </source>
</evidence>
<gene>
    <name evidence="3" type="ORF">VN21_16015</name>
</gene>
<evidence type="ECO:0000313" key="4">
    <source>
        <dbReference type="Proteomes" id="UP000034407"/>
    </source>
</evidence>
<feature type="domain" description="MurNAc-LAA" evidence="2">
    <location>
        <begin position="63"/>
        <end position="169"/>
    </location>
</feature>
<proteinExistence type="predicted"/>
<keyword evidence="4" id="KW-1185">Reference proteome</keyword>
<dbReference type="SUPFAM" id="SSF53187">
    <property type="entry name" value="Zn-dependent exopeptidases"/>
    <property type="match status" value="1"/>
</dbReference>
<dbReference type="PANTHER" id="PTHR30404:SF0">
    <property type="entry name" value="N-ACETYLMURAMOYL-L-ALANINE AMIDASE AMIC"/>
    <property type="match status" value="1"/>
</dbReference>
<sequence>MKKVYIDLGHGGNDSGAIGVNNILEKDIVLSIGKKLEQKLKNCDLDIKMSRSNDTFKTLEYRSSEANKWGADCFVSLHCNSFNKLAKGIETYCYKMKYRKLADDIHEELVKAHLYTENRGVKEGNFHVVRETKMAAALIELAFIDNVEDIDLLLNKQDEFATAIAKGICKFLGIEFKYDNSSNKEQLWAVCVGAFKERENADRVLKEAIDKGFKDAYIIPR</sequence>
<dbReference type="PANTHER" id="PTHR30404">
    <property type="entry name" value="N-ACETYLMURAMOYL-L-ALANINE AMIDASE"/>
    <property type="match status" value="1"/>
</dbReference>
<dbReference type="InterPro" id="IPR002508">
    <property type="entry name" value="MurNAc-LAA_cat"/>
</dbReference>
<accession>A0A0M3DF65</accession>
<dbReference type="AlphaFoldDB" id="A0A0M3DF65"/>
<comment type="caution">
    <text evidence="3">The sequence shown here is derived from an EMBL/GenBank/DDBJ whole genome shotgun (WGS) entry which is preliminary data.</text>
</comment>
<dbReference type="SMART" id="SM00646">
    <property type="entry name" value="Ami_3"/>
    <property type="match status" value="1"/>
</dbReference>
<dbReference type="GO" id="GO:0008745">
    <property type="term" value="F:N-acetylmuramoyl-L-alanine amidase activity"/>
    <property type="evidence" value="ECO:0007669"/>
    <property type="project" value="InterPro"/>
</dbReference>
<dbReference type="RefSeq" id="WP_046824141.1">
    <property type="nucleotide sequence ID" value="NZ_JBCLWQ010000002.1"/>
</dbReference>
<protein>
    <recommendedName>
        <fullName evidence="2">MurNAc-LAA domain-containing protein</fullName>
    </recommendedName>
</protein>
<name>A0A0M3DF65_9FIRM</name>
<dbReference type="PATRIC" id="fig|1629550.3.peg.2705"/>
<reference evidence="3 4" key="1">
    <citation type="submission" date="2015-04" db="EMBL/GenBank/DDBJ databases">
        <title>Microcin producing Clostridium sp. JC272T.</title>
        <authorList>
            <person name="Jyothsna T."/>
            <person name="Sasikala C."/>
            <person name="Ramana C."/>
        </authorList>
    </citation>
    <scope>NUCLEOTIDE SEQUENCE [LARGE SCALE GENOMIC DNA]</scope>
    <source>
        <strain evidence="3 4">JC272</strain>
    </source>
</reference>
<dbReference type="Pfam" id="PF01520">
    <property type="entry name" value="Amidase_3"/>
    <property type="match status" value="1"/>
</dbReference>
<evidence type="ECO:0000256" key="1">
    <source>
        <dbReference type="ARBA" id="ARBA00022801"/>
    </source>
</evidence>
<dbReference type="EMBL" id="LBBT01000335">
    <property type="protein sequence ID" value="KKY00114.1"/>
    <property type="molecule type" value="Genomic_DNA"/>
</dbReference>
<dbReference type="GO" id="GO:0030288">
    <property type="term" value="C:outer membrane-bounded periplasmic space"/>
    <property type="evidence" value="ECO:0007669"/>
    <property type="project" value="TreeGrafter"/>
</dbReference>
<dbReference type="CDD" id="cd02696">
    <property type="entry name" value="MurNAc-LAA"/>
    <property type="match status" value="1"/>
</dbReference>